<dbReference type="NCBIfam" id="NF033576">
    <property type="entry name" value="mCpol"/>
    <property type="match status" value="1"/>
</dbReference>
<accession>A0ABU4FC63</accession>
<comment type="caution">
    <text evidence="2">The sequence shown here is derived from an EMBL/GenBank/DDBJ whole genome shotgun (WGS) entry which is preliminary data.</text>
</comment>
<feature type="domain" description="Minimal CRISPR polymerase" evidence="1">
    <location>
        <begin position="3"/>
        <end position="117"/>
    </location>
</feature>
<evidence type="ECO:0000259" key="1">
    <source>
        <dbReference type="Pfam" id="PF18182"/>
    </source>
</evidence>
<keyword evidence="3" id="KW-1185">Reference proteome</keyword>
<evidence type="ECO:0000313" key="3">
    <source>
        <dbReference type="Proteomes" id="UP001187346"/>
    </source>
</evidence>
<dbReference type="Pfam" id="PF18182">
    <property type="entry name" value="mCpol"/>
    <property type="match status" value="1"/>
</dbReference>
<dbReference type="RefSeq" id="WP_317772353.1">
    <property type="nucleotide sequence ID" value="NZ_JAWMAJ010000061.1"/>
</dbReference>
<protein>
    <submittedName>
        <fullName evidence="2">MCpol domain-containing protein</fullName>
    </submittedName>
</protein>
<dbReference type="InterPro" id="IPR040942">
    <property type="entry name" value="Minimal_Cpol"/>
</dbReference>
<dbReference type="EMBL" id="JAWMAJ010000061">
    <property type="protein sequence ID" value="MDV7218184.1"/>
    <property type="molecule type" value="Genomic_DNA"/>
</dbReference>
<evidence type="ECO:0000313" key="2">
    <source>
        <dbReference type="EMBL" id="MDV7218184.1"/>
    </source>
</evidence>
<proteinExistence type="predicted"/>
<sequence length="121" mass="12923">MSYLIIDGDDVGGKVEAHLLVNDVDSFVASSKEISASIDELVDSLNEIPGVYVVSAGGDSILARIDNPDIGSVCDRLSDLQRPGKFTFSAGMGETLRESFVALRMAKAAGKRRAITYPRDS</sequence>
<reference evidence="2 3" key="1">
    <citation type="submission" date="2023-10" db="EMBL/GenBank/DDBJ databases">
        <title>Characterization of rhizosphere-enriched actinobacteria from wheat plants lab-grown on chernevaya soil.</title>
        <authorList>
            <person name="Tikhonova E.N."/>
            <person name="Konopkin A."/>
            <person name="Kravchenko I.K."/>
        </authorList>
    </citation>
    <scope>NUCLEOTIDE SEQUENCE [LARGE SCALE GENOMIC DNA]</scope>
    <source>
        <strain evidence="2 3">RR29</strain>
    </source>
</reference>
<gene>
    <name evidence="2" type="ORF">R5A26_19740</name>
</gene>
<name>A0ABU4FC63_9ACTN</name>
<dbReference type="Proteomes" id="UP001187346">
    <property type="component" value="Unassembled WGS sequence"/>
</dbReference>
<organism evidence="2 3">
    <name type="scientific">Streptomyces prunicolor</name>
    <dbReference type="NCBI Taxonomy" id="67348"/>
    <lineage>
        <taxon>Bacteria</taxon>
        <taxon>Bacillati</taxon>
        <taxon>Actinomycetota</taxon>
        <taxon>Actinomycetes</taxon>
        <taxon>Kitasatosporales</taxon>
        <taxon>Streptomycetaceae</taxon>
        <taxon>Streptomyces</taxon>
    </lineage>
</organism>